<protein>
    <submittedName>
        <fullName evidence="2">Kelch-like protein 10</fullName>
    </submittedName>
</protein>
<keyword evidence="3" id="KW-1185">Reference proteome</keyword>
<feature type="region of interest" description="Disordered" evidence="1">
    <location>
        <begin position="50"/>
        <end position="101"/>
    </location>
</feature>
<sequence length="225" mass="25830">MPEDDPDILECFLEFLYTGTYSDGVNSTWGQPSVEALMDHETVQRSLQVPAGAEQENSNCEALDENEDPEEEYNEYYGENSHASTEEDEDDQRETAKRMEDLSLLPKTEAIQQLARLRDDMTLPLRLYVMADKYDVAALRLLTRDRFYRVAELVWEEAESFPDIVDEVYQTTPPGETAMREIVCRLVGARILDSQVRDKMRPLMVKHGDFAVGVLEYAIHRGILL</sequence>
<dbReference type="OrthoDB" id="1022638at2759"/>
<comment type="caution">
    <text evidence="2">The sequence shown here is derived from an EMBL/GenBank/DDBJ whole genome shotgun (WGS) entry which is preliminary data.</text>
</comment>
<proteinExistence type="predicted"/>
<organism evidence="2 3">
    <name type="scientific">Fusarium torreyae</name>
    <dbReference type="NCBI Taxonomy" id="1237075"/>
    <lineage>
        <taxon>Eukaryota</taxon>
        <taxon>Fungi</taxon>
        <taxon>Dikarya</taxon>
        <taxon>Ascomycota</taxon>
        <taxon>Pezizomycotina</taxon>
        <taxon>Sordariomycetes</taxon>
        <taxon>Hypocreomycetidae</taxon>
        <taxon>Hypocreales</taxon>
        <taxon>Nectriaceae</taxon>
        <taxon>Fusarium</taxon>
    </lineage>
</organism>
<dbReference type="EMBL" id="JAOQAZ010000002">
    <property type="protein sequence ID" value="KAJ4269785.1"/>
    <property type="molecule type" value="Genomic_DNA"/>
</dbReference>
<accession>A0A9W8SDI2</accession>
<dbReference type="PANTHER" id="PTHR47843:SF5">
    <property type="entry name" value="BTB_POZ DOMAIN PROTEIN"/>
    <property type="match status" value="1"/>
</dbReference>
<evidence type="ECO:0000256" key="1">
    <source>
        <dbReference type="SAM" id="MobiDB-lite"/>
    </source>
</evidence>
<name>A0A9W8SDI2_9HYPO</name>
<evidence type="ECO:0000313" key="2">
    <source>
        <dbReference type="EMBL" id="KAJ4269785.1"/>
    </source>
</evidence>
<dbReference type="Proteomes" id="UP001152049">
    <property type="component" value="Unassembled WGS sequence"/>
</dbReference>
<evidence type="ECO:0000313" key="3">
    <source>
        <dbReference type="Proteomes" id="UP001152049"/>
    </source>
</evidence>
<dbReference type="PANTHER" id="PTHR47843">
    <property type="entry name" value="BTB DOMAIN-CONTAINING PROTEIN-RELATED"/>
    <property type="match status" value="1"/>
</dbReference>
<dbReference type="AlphaFoldDB" id="A0A9W8SDI2"/>
<gene>
    <name evidence="2" type="primary">KLHL10</name>
    <name evidence="2" type="ORF">NW762_001454</name>
</gene>
<reference evidence="2" key="1">
    <citation type="submission" date="2022-09" db="EMBL/GenBank/DDBJ databases">
        <title>Fusarium specimens isolated from Avocado Roots.</title>
        <authorList>
            <person name="Stajich J."/>
            <person name="Roper C."/>
            <person name="Heimlech-Rivalta G."/>
        </authorList>
    </citation>
    <scope>NUCLEOTIDE SEQUENCE</scope>
    <source>
        <strain evidence="2">CF00136</strain>
    </source>
</reference>
<feature type="compositionally biased region" description="Acidic residues" evidence="1">
    <location>
        <begin position="62"/>
        <end position="74"/>
    </location>
</feature>